<dbReference type="EMBL" id="JARJCW010000110">
    <property type="protein sequence ID" value="KAJ7193213.1"/>
    <property type="molecule type" value="Genomic_DNA"/>
</dbReference>
<evidence type="ECO:0000256" key="1">
    <source>
        <dbReference type="SAM" id="MobiDB-lite"/>
    </source>
</evidence>
<evidence type="ECO:0000313" key="3">
    <source>
        <dbReference type="Proteomes" id="UP001219525"/>
    </source>
</evidence>
<proteinExistence type="predicted"/>
<feature type="region of interest" description="Disordered" evidence="1">
    <location>
        <begin position="112"/>
        <end position="214"/>
    </location>
</feature>
<evidence type="ECO:0000313" key="2">
    <source>
        <dbReference type="EMBL" id="KAJ7193213.1"/>
    </source>
</evidence>
<feature type="compositionally biased region" description="Basic residues" evidence="1">
    <location>
        <begin position="1"/>
        <end position="10"/>
    </location>
</feature>
<gene>
    <name evidence="2" type="ORF">GGX14DRAFT_577393</name>
</gene>
<name>A0AAD6XYX3_9AGAR</name>
<feature type="compositionally biased region" description="Low complexity" evidence="1">
    <location>
        <begin position="112"/>
        <end position="124"/>
    </location>
</feature>
<sequence>MSSPGKRKRAQPPSTVVLSEGSGDEAPPAAIPSSSFWSSRQQAPLFLPSSSDEDLARRRRNFEIADYAQVLRLVPVNPLDPNPPIVRPPYVPPLPLPREAWPSVALPPPLPSVASSSVAGSSRAGRARRPSLGTQLHEQQFYGTPATSLPPPSPAVPVARDGPRRLDLSQLSARPRRRVPRSGPMGIAQNFPRPAETPRSPSPSGRYTPPTDSLSVLGAVSRDATPGGQTATTKSRGDCACAYVANPIPALVPSDSPRERENFLFQFYSDVKQAFVAFEFYAERSAHVVARGYSLLLRRVSDASILNLITILAAALEVSPGIETLLRNRSQELGLDFDGLYARARERVEAARARQSRRSFPNLN</sequence>
<organism evidence="2 3">
    <name type="scientific">Mycena pura</name>
    <dbReference type="NCBI Taxonomy" id="153505"/>
    <lineage>
        <taxon>Eukaryota</taxon>
        <taxon>Fungi</taxon>
        <taxon>Dikarya</taxon>
        <taxon>Basidiomycota</taxon>
        <taxon>Agaricomycotina</taxon>
        <taxon>Agaricomycetes</taxon>
        <taxon>Agaricomycetidae</taxon>
        <taxon>Agaricales</taxon>
        <taxon>Marasmiineae</taxon>
        <taxon>Mycenaceae</taxon>
        <taxon>Mycena</taxon>
    </lineage>
</organism>
<keyword evidence="3" id="KW-1185">Reference proteome</keyword>
<feature type="region of interest" description="Disordered" evidence="1">
    <location>
        <begin position="1"/>
        <end position="36"/>
    </location>
</feature>
<comment type="caution">
    <text evidence="2">The sequence shown here is derived from an EMBL/GenBank/DDBJ whole genome shotgun (WGS) entry which is preliminary data.</text>
</comment>
<dbReference type="Proteomes" id="UP001219525">
    <property type="component" value="Unassembled WGS sequence"/>
</dbReference>
<dbReference type="AlphaFoldDB" id="A0AAD6XYX3"/>
<feature type="compositionally biased region" description="Pro residues" evidence="1">
    <location>
        <begin position="78"/>
        <end position="96"/>
    </location>
</feature>
<protein>
    <submittedName>
        <fullName evidence="2">Uncharacterized protein</fullName>
    </submittedName>
</protein>
<feature type="compositionally biased region" description="Polar residues" evidence="1">
    <location>
        <begin position="202"/>
        <end position="214"/>
    </location>
</feature>
<reference evidence="2" key="1">
    <citation type="submission" date="2023-03" db="EMBL/GenBank/DDBJ databases">
        <title>Massive genome expansion in bonnet fungi (Mycena s.s.) driven by repeated elements and novel gene families across ecological guilds.</title>
        <authorList>
            <consortium name="Lawrence Berkeley National Laboratory"/>
            <person name="Harder C.B."/>
            <person name="Miyauchi S."/>
            <person name="Viragh M."/>
            <person name="Kuo A."/>
            <person name="Thoen E."/>
            <person name="Andreopoulos B."/>
            <person name="Lu D."/>
            <person name="Skrede I."/>
            <person name="Drula E."/>
            <person name="Henrissat B."/>
            <person name="Morin E."/>
            <person name="Kohler A."/>
            <person name="Barry K."/>
            <person name="LaButti K."/>
            <person name="Morin E."/>
            <person name="Salamov A."/>
            <person name="Lipzen A."/>
            <person name="Mereny Z."/>
            <person name="Hegedus B."/>
            <person name="Baldrian P."/>
            <person name="Stursova M."/>
            <person name="Weitz H."/>
            <person name="Taylor A."/>
            <person name="Grigoriev I.V."/>
            <person name="Nagy L.G."/>
            <person name="Martin F."/>
            <person name="Kauserud H."/>
        </authorList>
    </citation>
    <scope>NUCLEOTIDE SEQUENCE</scope>
    <source>
        <strain evidence="2">9144</strain>
    </source>
</reference>
<feature type="region of interest" description="Disordered" evidence="1">
    <location>
        <begin position="77"/>
        <end position="100"/>
    </location>
</feature>
<accession>A0AAD6XYX3</accession>